<evidence type="ECO:0000256" key="1">
    <source>
        <dbReference type="ARBA" id="ARBA00001974"/>
    </source>
</evidence>
<dbReference type="AlphaFoldDB" id="A0A7T7ZVR6"/>
<feature type="binding site" evidence="12">
    <location>
        <begin position="25"/>
        <end position="30"/>
    </location>
    <ligand>
        <name>FAD</name>
        <dbReference type="ChEBI" id="CHEBI:57692"/>
    </ligand>
</feature>
<dbReference type="Proteomes" id="UP000595871">
    <property type="component" value="Chromosome"/>
</dbReference>
<evidence type="ECO:0000313" key="14">
    <source>
        <dbReference type="EMBL" id="QQN56563.1"/>
    </source>
</evidence>
<keyword evidence="6 12" id="KW-0285">Flavoprotein</keyword>
<comment type="subcellular location">
    <subcellularLocation>
        <location evidence="12">Cytoplasm</location>
    </subcellularLocation>
</comment>
<organism evidence="14 15">
    <name type="scientific">Anaerococcus obesiensis</name>
    <dbReference type="NCBI Taxonomy" id="1287640"/>
    <lineage>
        <taxon>Bacteria</taxon>
        <taxon>Bacillati</taxon>
        <taxon>Bacillota</taxon>
        <taxon>Tissierellia</taxon>
        <taxon>Tissierellales</taxon>
        <taxon>Peptoniphilaceae</taxon>
        <taxon>Anaerococcus</taxon>
    </lineage>
</organism>
<dbReference type="InterPro" id="IPR040131">
    <property type="entry name" value="MnmG_N"/>
</dbReference>
<keyword evidence="5 12" id="KW-0963">Cytoplasm</keyword>
<dbReference type="PANTHER" id="PTHR11806">
    <property type="entry name" value="GLUCOSE INHIBITED DIVISION PROTEIN A"/>
    <property type="match status" value="1"/>
</dbReference>
<dbReference type="SMART" id="SM01228">
    <property type="entry name" value="GIDA_assoc_3"/>
    <property type="match status" value="1"/>
</dbReference>
<evidence type="ECO:0000256" key="12">
    <source>
        <dbReference type="HAMAP-Rule" id="MF_00129"/>
    </source>
</evidence>
<evidence type="ECO:0000256" key="11">
    <source>
        <dbReference type="ARBA" id="ARBA00031800"/>
    </source>
</evidence>
<evidence type="ECO:0000256" key="9">
    <source>
        <dbReference type="ARBA" id="ARBA00023027"/>
    </source>
</evidence>
<dbReference type="Pfam" id="PF01134">
    <property type="entry name" value="GIDA"/>
    <property type="match status" value="1"/>
</dbReference>
<evidence type="ECO:0000259" key="13">
    <source>
        <dbReference type="SMART" id="SM01228"/>
    </source>
</evidence>
<dbReference type="InterPro" id="IPR004416">
    <property type="entry name" value="MnmG"/>
</dbReference>
<dbReference type="Pfam" id="PF21680">
    <property type="entry name" value="GIDA_C_1st"/>
    <property type="match status" value="1"/>
</dbReference>
<dbReference type="Gene3D" id="3.50.50.60">
    <property type="entry name" value="FAD/NAD(P)-binding domain"/>
    <property type="match status" value="2"/>
</dbReference>
<dbReference type="GO" id="GO:0030488">
    <property type="term" value="P:tRNA methylation"/>
    <property type="evidence" value="ECO:0007669"/>
    <property type="project" value="TreeGrafter"/>
</dbReference>
<dbReference type="SUPFAM" id="SSF51905">
    <property type="entry name" value="FAD/NAD(P)-binding domain"/>
    <property type="match status" value="1"/>
</dbReference>
<keyword evidence="15" id="KW-1185">Reference proteome</keyword>
<dbReference type="InterPro" id="IPR049312">
    <property type="entry name" value="GIDA_C_N"/>
</dbReference>
<dbReference type="InterPro" id="IPR020595">
    <property type="entry name" value="MnmG-rel_CS"/>
</dbReference>
<dbReference type="NCBIfam" id="TIGR00136">
    <property type="entry name" value="mnmG_gidA"/>
    <property type="match status" value="1"/>
</dbReference>
<dbReference type="GO" id="GO:0005829">
    <property type="term" value="C:cytosol"/>
    <property type="evidence" value="ECO:0007669"/>
    <property type="project" value="TreeGrafter"/>
</dbReference>
<keyword evidence="7 12" id="KW-0819">tRNA processing</keyword>
<accession>A0A7T7ZVR6</accession>
<evidence type="ECO:0000256" key="8">
    <source>
        <dbReference type="ARBA" id="ARBA00022827"/>
    </source>
</evidence>
<dbReference type="GO" id="GO:0002098">
    <property type="term" value="P:tRNA wobble uridine modification"/>
    <property type="evidence" value="ECO:0007669"/>
    <property type="project" value="InterPro"/>
</dbReference>
<evidence type="ECO:0000313" key="15">
    <source>
        <dbReference type="Proteomes" id="UP000595871"/>
    </source>
</evidence>
<dbReference type="KEGG" id="aob:I6H46_02850"/>
<dbReference type="InterPro" id="IPR044920">
    <property type="entry name" value="MnmG_C_subdom_sf"/>
</dbReference>
<keyword evidence="9 12" id="KW-0520">NAD</keyword>
<evidence type="ECO:0000256" key="6">
    <source>
        <dbReference type="ARBA" id="ARBA00022630"/>
    </source>
</evidence>
<dbReference type="GO" id="GO:0050660">
    <property type="term" value="F:flavin adenine dinucleotide binding"/>
    <property type="evidence" value="ECO:0007669"/>
    <property type="project" value="UniProtKB-UniRule"/>
</dbReference>
<comment type="caution">
    <text evidence="12">Lacks conserved residue(s) required for the propagation of feature annotation.</text>
</comment>
<evidence type="ECO:0000256" key="7">
    <source>
        <dbReference type="ARBA" id="ARBA00022694"/>
    </source>
</evidence>
<evidence type="ECO:0000256" key="2">
    <source>
        <dbReference type="ARBA" id="ARBA00003717"/>
    </source>
</evidence>
<dbReference type="EMBL" id="CP067016">
    <property type="protein sequence ID" value="QQN56563.1"/>
    <property type="molecule type" value="Genomic_DNA"/>
</dbReference>
<sequence>MLENNKLENKNHKYIDEAYDVVVIGAGHAGCEAGLASARLGFKTLVLTTSMESVADMPCNPNIGGTGKGHIVREIDALGGEMAINIDKTFIQSRMLNTSKGPAVHSLRVQADKIKYHQEMKKTLENQENLDLFEQEVDKINIEDGKVKSVETIQGAIFPTKACVVCTGTYLNGKILMGDFQKTSGPHGLSAATHLSDSLEQLGFSLRRFKTGTPARVDKKSLDLTKTEIQKGDENVVAFSFLNEDKDFSDKKQEACYLTYTTEKTKEIIMENLDRSPMYAGLVKGIGPRYCPSIEDKMVRFPDRDIHQVFIEPESLSTDEMYIQGVSSTLPQEVQKEFYKTIEGLENCKIIRPAYGIEYDCLDSTNLKRSLESKEIENLFFAGQINGSSGYEEAAGQGLIAGINAALKLRGEDALILDRSDAYIGVLIDDLVTKGTNEPYRMMTSRCEYRLTMRQDNADFRLTEKGHEIGLVSDKRYEKMVVKRENIEKEISRLKNVMISPNEKNNEILEKIGSNPIKTGYSLFDLIKRPELTYKKLEVLDPDRPELPKFQQIQVQTEIKYQGYIKKQMADIGKFKKLENKKLDHDIDYSKINGLKKESAEKLNKIKPDSIGQASRISGVSPADINVLLIRLKSGDLNG</sequence>
<proteinExistence type="inferred from homology"/>
<dbReference type="InterPro" id="IPR026904">
    <property type="entry name" value="MnmG_C"/>
</dbReference>
<evidence type="ECO:0000256" key="4">
    <source>
        <dbReference type="ARBA" id="ARBA00020461"/>
    </source>
</evidence>
<comment type="subunit">
    <text evidence="10 12">Homodimer. Heterotetramer of two MnmE and two MnmG subunits.</text>
</comment>
<dbReference type="InterPro" id="IPR036188">
    <property type="entry name" value="FAD/NAD-bd_sf"/>
</dbReference>
<feature type="domain" description="tRNA uridine 5-carboxymethylaminomethyl modification enzyme C-terminal subdomain" evidence="13">
    <location>
        <begin position="559"/>
        <end position="630"/>
    </location>
</feature>
<dbReference type="FunFam" id="1.10.150.570:FF:000001">
    <property type="entry name" value="tRNA uridine 5-carboxymethylaminomethyl modification enzyme MnmG"/>
    <property type="match status" value="1"/>
</dbReference>
<comment type="cofactor">
    <cofactor evidence="1 12">
        <name>FAD</name>
        <dbReference type="ChEBI" id="CHEBI:57692"/>
    </cofactor>
</comment>
<protein>
    <recommendedName>
        <fullName evidence="4 12">tRNA uridine 5-carboxymethylaminomethyl modification enzyme MnmG</fullName>
    </recommendedName>
    <alternativeName>
        <fullName evidence="11 12">Glucose-inhibited division protein A</fullName>
    </alternativeName>
</protein>
<comment type="similarity">
    <text evidence="3 12">Belongs to the MnmG family.</text>
</comment>
<evidence type="ECO:0000256" key="5">
    <source>
        <dbReference type="ARBA" id="ARBA00022490"/>
    </source>
</evidence>
<keyword evidence="8 12" id="KW-0274">FAD</keyword>
<dbReference type="FunFam" id="1.10.10.1800:FF:000001">
    <property type="entry name" value="tRNA uridine 5-carboxymethylaminomethyl modification enzyme MnmG"/>
    <property type="match status" value="1"/>
</dbReference>
<dbReference type="FunFam" id="3.50.50.60:FF:000002">
    <property type="entry name" value="tRNA uridine 5-carboxymethylaminomethyl modification enzyme MnmG"/>
    <property type="match status" value="1"/>
</dbReference>
<dbReference type="InterPro" id="IPR047001">
    <property type="entry name" value="MnmG_C_subdom"/>
</dbReference>
<dbReference type="Pfam" id="PF13932">
    <property type="entry name" value="SAM_GIDA_C"/>
    <property type="match status" value="1"/>
</dbReference>
<dbReference type="PROSITE" id="PS01280">
    <property type="entry name" value="GIDA_1"/>
    <property type="match status" value="1"/>
</dbReference>
<evidence type="ECO:0000256" key="10">
    <source>
        <dbReference type="ARBA" id="ARBA00025948"/>
    </source>
</evidence>
<dbReference type="PROSITE" id="PS01281">
    <property type="entry name" value="GIDA_2"/>
    <property type="match status" value="1"/>
</dbReference>
<evidence type="ECO:0000256" key="3">
    <source>
        <dbReference type="ARBA" id="ARBA00007653"/>
    </source>
</evidence>
<comment type="function">
    <text evidence="2 12">NAD-binding protein involved in the addition of a carboxymethylaminomethyl (cmnm) group at the wobble position (U34) of certain tRNAs, forming tRNA-cmnm(5)s(2)U34.</text>
</comment>
<dbReference type="Gene3D" id="1.10.150.570">
    <property type="entry name" value="GidA associated domain, C-terminal subdomain"/>
    <property type="match status" value="1"/>
</dbReference>
<dbReference type="PANTHER" id="PTHR11806:SF0">
    <property type="entry name" value="PROTEIN MTO1 HOMOLOG, MITOCHONDRIAL"/>
    <property type="match status" value="1"/>
</dbReference>
<dbReference type="InterPro" id="IPR002218">
    <property type="entry name" value="MnmG-rel"/>
</dbReference>
<dbReference type="HAMAP" id="MF_00129">
    <property type="entry name" value="MnmG_GidA"/>
    <property type="match status" value="1"/>
</dbReference>
<gene>
    <name evidence="12 14" type="primary">mnmG</name>
    <name evidence="12" type="synonym">gidA</name>
    <name evidence="14" type="ORF">I6H46_02850</name>
</gene>
<reference evidence="14 15" key="1">
    <citation type="submission" date="2020-12" db="EMBL/GenBank/DDBJ databases">
        <title>FDA dAtabase for Regulatory Grade micrObial Sequences (FDA-ARGOS): Supporting development and validation of Infectious Disease Dx tests.</title>
        <authorList>
            <person name="Sproer C."/>
            <person name="Gronow S."/>
            <person name="Severitt S."/>
            <person name="Schroder I."/>
            <person name="Tallon L."/>
            <person name="Sadzewicz L."/>
            <person name="Zhao X."/>
            <person name="Boylan J."/>
            <person name="Ott S."/>
            <person name="Bowen H."/>
            <person name="Vavikolanu K."/>
            <person name="Mehta A."/>
            <person name="Aluvathingal J."/>
            <person name="Nadendla S."/>
            <person name="Lowell S."/>
            <person name="Myers T."/>
            <person name="Yan Y."/>
            <person name="Sichtig H."/>
        </authorList>
    </citation>
    <scope>NUCLEOTIDE SEQUENCE [LARGE SCALE GENOMIC DNA]</scope>
    <source>
        <strain evidence="14 15">FDAARGOS_989</strain>
    </source>
</reference>
<dbReference type="Gene3D" id="1.10.10.1800">
    <property type="entry name" value="tRNA uridine 5-carboxymethylaminomethyl modification enzyme MnmG/GidA"/>
    <property type="match status" value="1"/>
</dbReference>
<name>A0A7T7ZVR6_9FIRM</name>